<dbReference type="CDD" id="cd05666">
    <property type="entry name" value="M20_Acy1-like"/>
    <property type="match status" value="1"/>
</dbReference>
<comment type="caution">
    <text evidence="4">The sequence shown here is derived from an EMBL/GenBank/DDBJ whole genome shotgun (WGS) entry which is preliminary data.</text>
</comment>
<feature type="binding site" evidence="2">
    <location>
        <position position="102"/>
    </location>
    <ligand>
        <name>Mn(2+)</name>
        <dbReference type="ChEBI" id="CHEBI:29035"/>
        <label>2</label>
    </ligand>
</feature>
<dbReference type="EMBL" id="RKHR01000008">
    <property type="protein sequence ID" value="ROR98019.1"/>
    <property type="molecule type" value="Genomic_DNA"/>
</dbReference>
<sequence>MQPIQHNDDYHRRMTEWRHTLHRHPETAFEEFHTSDLIAEVLSRAGIPHHRGLGGTGIVATLSGKQPSAGTLALRADMDALDLQEHGNCAHRSTIEGKMHGCGHDGHSAMLLGAACWLAEHPQAIIGTVHFIFQPAEENEGGAREMIKDGLFDQFPVDAVFGMHNWPALEAGRAAVSHSKVMSAFDTFEIIITGKGCHAAMPHQGIDPIIIAAELTLALQTIVSRHIDPLEPAVVTVTQVHSGDALNVIPDTAVLRGTCRYFNAEVQQIIIQRMRELAEGIASSHNGDAEVRYQPRYPATINSTDEAALALSVLGELMAADNIDVDLPPSMGAEDFSFMLQQNPGAYIWLGNGSEQHRAPLHSSRYDFNDTILPTGANYWIKLVEAWFAMR</sequence>
<keyword evidence="2" id="KW-0479">Metal-binding</keyword>
<feature type="domain" description="Peptidase M20 dimerisation" evidence="3">
    <location>
        <begin position="187"/>
        <end position="281"/>
    </location>
</feature>
<evidence type="ECO:0000313" key="4">
    <source>
        <dbReference type="EMBL" id="ROR98019.1"/>
    </source>
</evidence>
<feature type="binding site" evidence="2">
    <location>
        <position position="138"/>
    </location>
    <ligand>
        <name>Mn(2+)</name>
        <dbReference type="ChEBI" id="CHEBI:29035"/>
        <label>2</label>
    </ligand>
</feature>
<reference evidence="4 5" key="1">
    <citation type="submission" date="2018-11" db="EMBL/GenBank/DDBJ databases">
        <title>Genomic Encyclopedia of Type Strains, Phase IV (KMG-IV): sequencing the most valuable type-strain genomes for metagenomic binning, comparative biology and taxonomic classification.</title>
        <authorList>
            <person name="Goeker M."/>
        </authorList>
    </citation>
    <scope>NUCLEOTIDE SEQUENCE [LARGE SCALE GENOMIC DNA]</scope>
    <source>
        <strain evidence="4 5">DSM 100316</strain>
    </source>
</reference>
<evidence type="ECO:0000259" key="3">
    <source>
        <dbReference type="Pfam" id="PF07687"/>
    </source>
</evidence>
<dbReference type="Proteomes" id="UP000275394">
    <property type="component" value="Unassembled WGS sequence"/>
</dbReference>
<proteinExistence type="predicted"/>
<feature type="binding site" evidence="2">
    <location>
        <position position="362"/>
    </location>
    <ligand>
        <name>Mn(2+)</name>
        <dbReference type="ChEBI" id="CHEBI:29035"/>
        <label>2</label>
    </ligand>
</feature>
<dbReference type="NCBIfam" id="TIGR01891">
    <property type="entry name" value="amidohydrolases"/>
    <property type="match status" value="1"/>
</dbReference>
<comment type="cofactor">
    <cofactor evidence="2">
        <name>Mn(2+)</name>
        <dbReference type="ChEBI" id="CHEBI:29035"/>
    </cofactor>
    <text evidence="2">The Mn(2+) ion enhances activity.</text>
</comment>
<dbReference type="InterPro" id="IPR002933">
    <property type="entry name" value="Peptidase_M20"/>
</dbReference>
<dbReference type="GO" id="GO:0046872">
    <property type="term" value="F:metal ion binding"/>
    <property type="evidence" value="ECO:0007669"/>
    <property type="project" value="UniProtKB-KW"/>
</dbReference>
<dbReference type="FunFam" id="3.30.70.360:FF:000001">
    <property type="entry name" value="N-acetyldiaminopimelate deacetylase"/>
    <property type="match status" value="1"/>
</dbReference>
<dbReference type="PANTHER" id="PTHR11014:SF63">
    <property type="entry name" value="METALLOPEPTIDASE, PUTATIVE (AFU_ORTHOLOGUE AFUA_6G09600)-RELATED"/>
    <property type="match status" value="1"/>
</dbReference>
<evidence type="ECO:0000256" key="2">
    <source>
        <dbReference type="PIRSR" id="PIRSR005962-1"/>
    </source>
</evidence>
<protein>
    <submittedName>
        <fullName evidence="4">Hippurate hydrolase</fullName>
    </submittedName>
</protein>
<dbReference type="SUPFAM" id="SSF53187">
    <property type="entry name" value="Zn-dependent exopeptidases"/>
    <property type="match status" value="1"/>
</dbReference>
<dbReference type="GO" id="GO:0050118">
    <property type="term" value="F:N-acetyldiaminopimelate deacetylase activity"/>
    <property type="evidence" value="ECO:0007669"/>
    <property type="project" value="UniProtKB-ARBA"/>
</dbReference>
<dbReference type="InterPro" id="IPR017439">
    <property type="entry name" value="Amidohydrolase"/>
</dbReference>
<feature type="binding site" evidence="2">
    <location>
        <position position="104"/>
    </location>
    <ligand>
        <name>Mn(2+)</name>
        <dbReference type="ChEBI" id="CHEBI:29035"/>
        <label>2</label>
    </ligand>
</feature>
<organism evidence="4 5">
    <name type="scientific">Sinobacterium caligoides</name>
    <dbReference type="NCBI Taxonomy" id="933926"/>
    <lineage>
        <taxon>Bacteria</taxon>
        <taxon>Pseudomonadati</taxon>
        <taxon>Pseudomonadota</taxon>
        <taxon>Gammaproteobacteria</taxon>
        <taxon>Cellvibrionales</taxon>
        <taxon>Spongiibacteraceae</taxon>
        <taxon>Sinobacterium</taxon>
    </lineage>
</organism>
<dbReference type="InterPro" id="IPR011650">
    <property type="entry name" value="Peptidase_M20_dimer"/>
</dbReference>
<name>A0A3N2DE00_9GAMM</name>
<dbReference type="Pfam" id="PF01546">
    <property type="entry name" value="Peptidase_M20"/>
    <property type="match status" value="1"/>
</dbReference>
<keyword evidence="5" id="KW-1185">Reference proteome</keyword>
<evidence type="ECO:0000256" key="1">
    <source>
        <dbReference type="ARBA" id="ARBA00022801"/>
    </source>
</evidence>
<accession>A0A3N2DE00</accession>
<dbReference type="AlphaFoldDB" id="A0A3N2DE00"/>
<dbReference type="Gene3D" id="3.40.630.10">
    <property type="entry name" value="Zn peptidases"/>
    <property type="match status" value="1"/>
</dbReference>
<dbReference type="GO" id="GO:0019877">
    <property type="term" value="P:diaminopimelate biosynthetic process"/>
    <property type="evidence" value="ECO:0007669"/>
    <property type="project" value="UniProtKB-ARBA"/>
</dbReference>
<dbReference type="Pfam" id="PF07687">
    <property type="entry name" value="M20_dimer"/>
    <property type="match status" value="1"/>
</dbReference>
<dbReference type="PANTHER" id="PTHR11014">
    <property type="entry name" value="PEPTIDASE M20 FAMILY MEMBER"/>
    <property type="match status" value="1"/>
</dbReference>
<dbReference type="RefSeq" id="WP_211333755.1">
    <property type="nucleotide sequence ID" value="NZ_RKHR01000008.1"/>
</dbReference>
<dbReference type="PIRSF" id="PIRSF005962">
    <property type="entry name" value="Pept_M20D_amidohydro"/>
    <property type="match status" value="1"/>
</dbReference>
<dbReference type="SUPFAM" id="SSF55031">
    <property type="entry name" value="Bacterial exopeptidase dimerisation domain"/>
    <property type="match status" value="1"/>
</dbReference>
<feature type="binding site" evidence="2">
    <location>
        <position position="164"/>
    </location>
    <ligand>
        <name>Mn(2+)</name>
        <dbReference type="ChEBI" id="CHEBI:29035"/>
        <label>2</label>
    </ligand>
</feature>
<keyword evidence="1 4" id="KW-0378">Hydrolase</keyword>
<dbReference type="Gene3D" id="3.30.70.360">
    <property type="match status" value="1"/>
</dbReference>
<dbReference type="InterPro" id="IPR036264">
    <property type="entry name" value="Bact_exopeptidase_dim_dom"/>
</dbReference>
<gene>
    <name evidence="4" type="ORF">EDC56_3691</name>
</gene>
<keyword evidence="2" id="KW-0464">Manganese</keyword>
<evidence type="ECO:0000313" key="5">
    <source>
        <dbReference type="Proteomes" id="UP000275394"/>
    </source>
</evidence>